<dbReference type="PANTHER" id="PTHR46148">
    <property type="entry name" value="CHROMO DOMAIN-CONTAINING PROTEIN"/>
    <property type="match status" value="1"/>
</dbReference>
<sequence>MSPYEAVYGRVPPSLLDYVQGVFSVAAVADVLMDHSQALELLKENLRKAQQRMISQVNPHGSAVQFEPGDWVFLKLQPYRQGSIRTAHQGKLSRRFYGPFKVMVRIGTVAYRVELSPFGRIHNVFHVSLLKRCVGEPVLNQCPFPAGFQGPHPLLFPVAVLDQRIIVQRGRRLRQFLVQEQFDAT</sequence>
<dbReference type="PANTHER" id="PTHR46148:SF52">
    <property type="entry name" value="OS04G0603800 PROTEIN"/>
    <property type="match status" value="1"/>
</dbReference>
<evidence type="ECO:0000259" key="1">
    <source>
        <dbReference type="Pfam" id="PF24626"/>
    </source>
</evidence>
<dbReference type="Proteomes" id="UP001420932">
    <property type="component" value="Unassembled WGS sequence"/>
</dbReference>
<dbReference type="Pfam" id="PF24626">
    <property type="entry name" value="SH3_Tf2-1"/>
    <property type="match status" value="1"/>
</dbReference>
<feature type="domain" description="Tf2-1-like SH3-like" evidence="1">
    <location>
        <begin position="69"/>
        <end position="134"/>
    </location>
</feature>
<comment type="caution">
    <text evidence="2">The sequence shown here is derived from an EMBL/GenBank/DDBJ whole genome shotgun (WGS) entry which is preliminary data.</text>
</comment>
<name>A0AAP0Q7W5_9MAGN</name>
<keyword evidence="3" id="KW-1185">Reference proteome</keyword>
<evidence type="ECO:0000313" key="3">
    <source>
        <dbReference type="Proteomes" id="UP001420932"/>
    </source>
</evidence>
<dbReference type="InterPro" id="IPR056924">
    <property type="entry name" value="SH3_Tf2-1"/>
</dbReference>
<protein>
    <recommendedName>
        <fullName evidence="1">Tf2-1-like SH3-like domain-containing protein</fullName>
    </recommendedName>
</protein>
<evidence type="ECO:0000313" key="2">
    <source>
        <dbReference type="EMBL" id="KAK9169434.1"/>
    </source>
</evidence>
<gene>
    <name evidence="2" type="ORF">Syun_001574</name>
</gene>
<accession>A0AAP0Q7W5</accession>
<proteinExistence type="predicted"/>
<organism evidence="2 3">
    <name type="scientific">Stephania yunnanensis</name>
    <dbReference type="NCBI Taxonomy" id="152371"/>
    <lineage>
        <taxon>Eukaryota</taxon>
        <taxon>Viridiplantae</taxon>
        <taxon>Streptophyta</taxon>
        <taxon>Embryophyta</taxon>
        <taxon>Tracheophyta</taxon>
        <taxon>Spermatophyta</taxon>
        <taxon>Magnoliopsida</taxon>
        <taxon>Ranunculales</taxon>
        <taxon>Menispermaceae</taxon>
        <taxon>Menispermoideae</taxon>
        <taxon>Cissampelideae</taxon>
        <taxon>Stephania</taxon>
    </lineage>
</organism>
<reference evidence="2 3" key="1">
    <citation type="submission" date="2024-01" db="EMBL/GenBank/DDBJ databases">
        <title>Genome assemblies of Stephania.</title>
        <authorList>
            <person name="Yang L."/>
        </authorList>
    </citation>
    <scope>NUCLEOTIDE SEQUENCE [LARGE SCALE GENOMIC DNA]</scope>
    <source>
        <strain evidence="2">YNDBR</strain>
        <tissue evidence="2">Leaf</tissue>
    </source>
</reference>
<dbReference type="AlphaFoldDB" id="A0AAP0Q7W5"/>
<dbReference type="EMBL" id="JBBNAF010000001">
    <property type="protein sequence ID" value="KAK9169434.1"/>
    <property type="molecule type" value="Genomic_DNA"/>
</dbReference>